<sequence>TMKLPAFQLYVTYFGGCPELGLPADSETRDIWLSSVLATNACCHSELSTISGKWADTGPCGQLLLLKTELKSLGMRTVDTGMGLERLTALMQRLMSMLDMIIDDLKIRAMSGQPALEVTEAIEVSGRVFHRVELPASSSRSSVGSINRHPTCVLVGKVGSAATLALKVECRRIIDEDMVVLGTEWMSLKQADNLPEFDGCRMLITLIGNGRQSSSVERRLWRNSAAAPHLARTGDLLDVLIVSATSSGASASASCAPLAGPAAVDTRRQGRDELLASVSPSNTSEIRRRLGGPQPLGRLHRAPSITSPSSNCKLLKAIDQQLTSCFRAQCQFLALNLGESTVIIAGEEKSANLAVSHRTYPRVRPMSAAKSALKSNCNMVGNL</sequence>
<dbReference type="WBParaSite" id="maker-unitig_35591-snap-gene-0.2-mRNA-1">
    <property type="protein sequence ID" value="maker-unitig_35591-snap-gene-0.2-mRNA-1"/>
    <property type="gene ID" value="maker-unitig_35591-snap-gene-0.2"/>
</dbReference>
<accession>A0A1I8FHW3</accession>
<dbReference type="InterPro" id="IPR045864">
    <property type="entry name" value="aa-tRNA-synth_II/BPL/LPL"/>
</dbReference>
<dbReference type="PANTHER" id="PTHR11777:SF9">
    <property type="entry name" value="ALANINE--TRNA LIGASE, CYTOPLASMIC"/>
    <property type="match status" value="1"/>
</dbReference>
<keyword evidence="2" id="KW-1185">Reference proteome</keyword>
<dbReference type="SUPFAM" id="SSF55681">
    <property type="entry name" value="Class II aaRS and biotin synthetases"/>
    <property type="match status" value="1"/>
</dbReference>
<dbReference type="PANTHER" id="PTHR11777">
    <property type="entry name" value="ALANYL-TRNA SYNTHETASE"/>
    <property type="match status" value="1"/>
</dbReference>
<dbReference type="Proteomes" id="UP000095280">
    <property type="component" value="Unplaced"/>
</dbReference>
<evidence type="ECO:0000256" key="1">
    <source>
        <dbReference type="SAM" id="MobiDB-lite"/>
    </source>
</evidence>
<feature type="region of interest" description="Disordered" evidence="1">
    <location>
        <begin position="278"/>
        <end position="303"/>
    </location>
</feature>
<protein>
    <submittedName>
        <fullName evidence="3">BRCA-2_OB1 domain-containing protein</fullName>
    </submittedName>
</protein>
<organism evidence="2 3">
    <name type="scientific">Macrostomum lignano</name>
    <dbReference type="NCBI Taxonomy" id="282301"/>
    <lineage>
        <taxon>Eukaryota</taxon>
        <taxon>Metazoa</taxon>
        <taxon>Spiralia</taxon>
        <taxon>Lophotrochozoa</taxon>
        <taxon>Platyhelminthes</taxon>
        <taxon>Rhabditophora</taxon>
        <taxon>Macrostomorpha</taxon>
        <taxon>Macrostomida</taxon>
        <taxon>Macrostomidae</taxon>
        <taxon>Macrostomum</taxon>
    </lineage>
</organism>
<reference evidence="3" key="1">
    <citation type="submission" date="2016-11" db="UniProtKB">
        <authorList>
            <consortium name="WormBaseParasite"/>
        </authorList>
    </citation>
    <scope>IDENTIFICATION</scope>
</reference>
<dbReference type="GO" id="GO:0002161">
    <property type="term" value="F:aminoacyl-tRNA deacylase activity"/>
    <property type="evidence" value="ECO:0007669"/>
    <property type="project" value="TreeGrafter"/>
</dbReference>
<dbReference type="GO" id="GO:0005739">
    <property type="term" value="C:mitochondrion"/>
    <property type="evidence" value="ECO:0007669"/>
    <property type="project" value="TreeGrafter"/>
</dbReference>
<evidence type="ECO:0000313" key="3">
    <source>
        <dbReference type="WBParaSite" id="maker-unitig_35591-snap-gene-0.2-mRNA-1"/>
    </source>
</evidence>
<dbReference type="GO" id="GO:0004813">
    <property type="term" value="F:alanine-tRNA ligase activity"/>
    <property type="evidence" value="ECO:0007669"/>
    <property type="project" value="TreeGrafter"/>
</dbReference>
<proteinExistence type="predicted"/>
<dbReference type="InterPro" id="IPR050058">
    <property type="entry name" value="Ala-tRNA_ligase"/>
</dbReference>
<dbReference type="AlphaFoldDB" id="A0A1I8FHW3"/>
<name>A0A1I8FHW3_9PLAT</name>
<evidence type="ECO:0000313" key="2">
    <source>
        <dbReference type="Proteomes" id="UP000095280"/>
    </source>
</evidence>
<dbReference type="GO" id="GO:0006419">
    <property type="term" value="P:alanyl-tRNA aminoacylation"/>
    <property type="evidence" value="ECO:0007669"/>
    <property type="project" value="TreeGrafter"/>
</dbReference>